<sequence>MTRWYPLTRSDDEFFRTARFRFDHEVVIPAPAERVWQVLTADDALVSWARGITGAQWTSPRPFGAGTTRTVTVGHGAAALREYFYRWEPSHRMTFTATAASRPGFHRFAEDLVLTREPPGTRLYWIFAFDARPWLVPLLELARPVLRRVTAAWTAGVADRVARTDEGAHA</sequence>
<dbReference type="SUPFAM" id="SSF55961">
    <property type="entry name" value="Bet v1-like"/>
    <property type="match status" value="1"/>
</dbReference>
<evidence type="ECO:0000313" key="1">
    <source>
        <dbReference type="EMBL" id="MBP2324433.1"/>
    </source>
</evidence>
<comment type="caution">
    <text evidence="1">The sequence shown here is derived from an EMBL/GenBank/DDBJ whole genome shotgun (WGS) entry which is preliminary data.</text>
</comment>
<reference evidence="1 2" key="1">
    <citation type="submission" date="2021-03" db="EMBL/GenBank/DDBJ databases">
        <title>Sequencing the genomes of 1000 actinobacteria strains.</title>
        <authorList>
            <person name="Klenk H.-P."/>
        </authorList>
    </citation>
    <scope>NUCLEOTIDE SEQUENCE [LARGE SCALE GENOMIC DNA]</scope>
    <source>
        <strain evidence="1 2">DSM 46670</strain>
    </source>
</reference>
<keyword evidence="2" id="KW-1185">Reference proteome</keyword>
<proteinExistence type="predicted"/>
<dbReference type="EMBL" id="JAGINW010000001">
    <property type="protein sequence ID" value="MBP2324433.1"/>
    <property type="molecule type" value="Genomic_DNA"/>
</dbReference>
<dbReference type="InterPro" id="IPR019587">
    <property type="entry name" value="Polyketide_cyclase/dehydratase"/>
</dbReference>
<evidence type="ECO:0000313" key="2">
    <source>
        <dbReference type="Proteomes" id="UP001519332"/>
    </source>
</evidence>
<dbReference type="Gene3D" id="3.30.530.20">
    <property type="match status" value="1"/>
</dbReference>
<dbReference type="RefSeq" id="WP_209641775.1">
    <property type="nucleotide sequence ID" value="NZ_JAGINW010000001.1"/>
</dbReference>
<organism evidence="1 2">
    <name type="scientific">Kibdelosporangium banguiense</name>
    <dbReference type="NCBI Taxonomy" id="1365924"/>
    <lineage>
        <taxon>Bacteria</taxon>
        <taxon>Bacillati</taxon>
        <taxon>Actinomycetota</taxon>
        <taxon>Actinomycetes</taxon>
        <taxon>Pseudonocardiales</taxon>
        <taxon>Pseudonocardiaceae</taxon>
        <taxon>Kibdelosporangium</taxon>
    </lineage>
</organism>
<protein>
    <submittedName>
        <fullName evidence="1">Uncharacterized protein YndB with AHSA1/START domain</fullName>
    </submittedName>
</protein>
<accession>A0ABS4TJ55</accession>
<dbReference type="InterPro" id="IPR023393">
    <property type="entry name" value="START-like_dom_sf"/>
</dbReference>
<dbReference type="Pfam" id="PF10604">
    <property type="entry name" value="Polyketide_cyc2"/>
    <property type="match status" value="1"/>
</dbReference>
<dbReference type="Proteomes" id="UP001519332">
    <property type="component" value="Unassembled WGS sequence"/>
</dbReference>
<dbReference type="CDD" id="cd07821">
    <property type="entry name" value="PYR_PYL_RCAR_like"/>
    <property type="match status" value="1"/>
</dbReference>
<gene>
    <name evidence="1" type="ORF">JOF56_004818</name>
</gene>
<name>A0ABS4TJ55_9PSEU</name>